<organism evidence="1 2">
    <name type="scientific">Candidatus Ornithomonoglobus intestinigallinarum</name>
    <dbReference type="NCBI Taxonomy" id="2840894"/>
    <lineage>
        <taxon>Bacteria</taxon>
        <taxon>Bacillati</taxon>
        <taxon>Bacillota</taxon>
        <taxon>Clostridia</taxon>
        <taxon>Candidatus Ornithomonoglobus</taxon>
    </lineage>
</organism>
<evidence type="ECO:0000313" key="2">
    <source>
        <dbReference type="Proteomes" id="UP000824165"/>
    </source>
</evidence>
<sequence>MKKIKKVITSVLMVSILSVFIITPLSANAVEYLYVSGAETGAVYLRTAPASSGYYTTLTNGTMVESIGWTRGWDGEGYNQVRVDGITGWITTKYLSSYYNLYSDYSFYRMSRVVGVENSIYLWTDAYGSGSYCTIPLGSLIFVNYGTYTNGRCRAAYGGLSGWVTERYIIPW</sequence>
<proteinExistence type="predicted"/>
<evidence type="ECO:0008006" key="3">
    <source>
        <dbReference type="Google" id="ProtNLM"/>
    </source>
</evidence>
<gene>
    <name evidence="1" type="ORF">IAA60_03000</name>
</gene>
<protein>
    <recommendedName>
        <fullName evidence="3">SH3b domain-containing protein</fullName>
    </recommendedName>
</protein>
<evidence type="ECO:0000313" key="1">
    <source>
        <dbReference type="EMBL" id="HIT84857.1"/>
    </source>
</evidence>
<reference evidence="1" key="2">
    <citation type="journal article" date="2021" name="PeerJ">
        <title>Extensive microbial diversity within the chicken gut microbiome revealed by metagenomics and culture.</title>
        <authorList>
            <person name="Gilroy R."/>
            <person name="Ravi A."/>
            <person name="Getino M."/>
            <person name="Pursley I."/>
            <person name="Horton D.L."/>
            <person name="Alikhan N.F."/>
            <person name="Baker D."/>
            <person name="Gharbi K."/>
            <person name="Hall N."/>
            <person name="Watson M."/>
            <person name="Adriaenssens E.M."/>
            <person name="Foster-Nyarko E."/>
            <person name="Jarju S."/>
            <person name="Secka A."/>
            <person name="Antonio M."/>
            <person name="Oren A."/>
            <person name="Chaudhuri R.R."/>
            <person name="La Ragione R."/>
            <person name="Hildebrand F."/>
            <person name="Pallen M.J."/>
        </authorList>
    </citation>
    <scope>NUCLEOTIDE SEQUENCE</scope>
    <source>
        <strain evidence="1">CHK181-108</strain>
    </source>
</reference>
<accession>A0A9D1KQR6</accession>
<dbReference type="EMBL" id="DVLU01000026">
    <property type="protein sequence ID" value="HIT84857.1"/>
    <property type="molecule type" value="Genomic_DNA"/>
</dbReference>
<dbReference type="Gene3D" id="2.30.30.40">
    <property type="entry name" value="SH3 Domains"/>
    <property type="match status" value="1"/>
</dbReference>
<dbReference type="AlphaFoldDB" id="A0A9D1KQR6"/>
<dbReference type="Proteomes" id="UP000824165">
    <property type="component" value="Unassembled WGS sequence"/>
</dbReference>
<reference evidence="1" key="1">
    <citation type="submission" date="2020-10" db="EMBL/GenBank/DDBJ databases">
        <authorList>
            <person name="Gilroy R."/>
        </authorList>
    </citation>
    <scope>NUCLEOTIDE SEQUENCE</scope>
    <source>
        <strain evidence="1">CHK181-108</strain>
    </source>
</reference>
<name>A0A9D1KQR6_9FIRM</name>
<comment type="caution">
    <text evidence="1">The sequence shown here is derived from an EMBL/GenBank/DDBJ whole genome shotgun (WGS) entry which is preliminary data.</text>
</comment>